<evidence type="ECO:0000313" key="2">
    <source>
        <dbReference type="EMBL" id="BAT10529.1"/>
    </source>
</evidence>
<feature type="compositionally biased region" description="Basic and acidic residues" evidence="1">
    <location>
        <begin position="64"/>
        <end position="74"/>
    </location>
</feature>
<name>A0A0P0XT97_ORYSJ</name>
<dbReference type="Proteomes" id="UP000059680">
    <property type="component" value="Chromosome 10"/>
</dbReference>
<gene>
    <name evidence="2" type="ordered locus">Os10g0365050</name>
    <name evidence="2" type="ORF">OSNPB_100365050</name>
</gene>
<evidence type="ECO:0000313" key="3">
    <source>
        <dbReference type="Proteomes" id="UP000059680"/>
    </source>
</evidence>
<reference evidence="2 3" key="3">
    <citation type="journal article" date="2013" name="Rice">
        <title>Improvement of the Oryza sativa Nipponbare reference genome using next generation sequence and optical map data.</title>
        <authorList>
            <person name="Kawahara Y."/>
            <person name="de la Bastide M."/>
            <person name="Hamilton J.P."/>
            <person name="Kanamori H."/>
            <person name="McCombie W.R."/>
            <person name="Ouyang S."/>
            <person name="Schwartz D.C."/>
            <person name="Tanaka T."/>
            <person name="Wu J."/>
            <person name="Zhou S."/>
            <person name="Childs K.L."/>
            <person name="Davidson R.M."/>
            <person name="Lin H."/>
            <person name="Quesada-Ocampo L."/>
            <person name="Vaillancourt B."/>
            <person name="Sakai H."/>
            <person name="Lee S.S."/>
            <person name="Kim J."/>
            <person name="Numa H."/>
            <person name="Itoh T."/>
            <person name="Buell C.R."/>
            <person name="Matsumoto T."/>
        </authorList>
    </citation>
    <scope>NUCLEOTIDE SEQUENCE [LARGE SCALE GENOMIC DNA]</scope>
    <source>
        <strain evidence="3">cv. Nipponbare</strain>
    </source>
</reference>
<sequence>SDNHITPPEPRLQVLDHVADGREHLPGGVELAEPLRPRRQQRRPGGVEHPGPRERLVRPRPRDHRPQRDVDEPRGVAAEEGLPLRGGEGPLQRPHRGGHPRHPLRPLPLRAPQVRRPPRRHELVVDVGGPEAGGGAGEGVVGGGEERGAAAAGEGEGVVDVLEDDPGLADGAAAVDEDGDLGVDGVGGEEEVGLAVEVDGDEVVGEASQGEGELHPGDERARVRAAEQLQLVIR</sequence>
<reference evidence="3" key="1">
    <citation type="journal article" date="2005" name="Nature">
        <title>The map-based sequence of the rice genome.</title>
        <authorList>
            <consortium name="International rice genome sequencing project (IRGSP)"/>
            <person name="Matsumoto T."/>
            <person name="Wu J."/>
            <person name="Kanamori H."/>
            <person name="Katayose Y."/>
            <person name="Fujisawa M."/>
            <person name="Namiki N."/>
            <person name="Mizuno H."/>
            <person name="Yamamoto K."/>
            <person name="Antonio B.A."/>
            <person name="Baba T."/>
            <person name="Sakata K."/>
            <person name="Nagamura Y."/>
            <person name="Aoki H."/>
            <person name="Arikawa K."/>
            <person name="Arita K."/>
            <person name="Bito T."/>
            <person name="Chiden Y."/>
            <person name="Fujitsuka N."/>
            <person name="Fukunaka R."/>
            <person name="Hamada M."/>
            <person name="Harada C."/>
            <person name="Hayashi A."/>
            <person name="Hijishita S."/>
            <person name="Honda M."/>
            <person name="Hosokawa S."/>
            <person name="Ichikawa Y."/>
            <person name="Idonuma A."/>
            <person name="Iijima M."/>
            <person name="Ikeda M."/>
            <person name="Ikeno M."/>
            <person name="Ito K."/>
            <person name="Ito S."/>
            <person name="Ito T."/>
            <person name="Ito Y."/>
            <person name="Ito Y."/>
            <person name="Iwabuchi A."/>
            <person name="Kamiya K."/>
            <person name="Karasawa W."/>
            <person name="Kurita K."/>
            <person name="Katagiri S."/>
            <person name="Kikuta A."/>
            <person name="Kobayashi H."/>
            <person name="Kobayashi N."/>
            <person name="Machita K."/>
            <person name="Maehara T."/>
            <person name="Masukawa M."/>
            <person name="Mizubayashi T."/>
            <person name="Mukai Y."/>
            <person name="Nagasaki H."/>
            <person name="Nagata Y."/>
            <person name="Naito S."/>
            <person name="Nakashima M."/>
            <person name="Nakama Y."/>
            <person name="Nakamichi Y."/>
            <person name="Nakamura M."/>
            <person name="Meguro A."/>
            <person name="Negishi M."/>
            <person name="Ohta I."/>
            <person name="Ohta T."/>
            <person name="Okamoto M."/>
            <person name="Ono N."/>
            <person name="Saji S."/>
            <person name="Sakaguchi M."/>
            <person name="Sakai K."/>
            <person name="Shibata M."/>
            <person name="Shimokawa T."/>
            <person name="Song J."/>
            <person name="Takazaki Y."/>
            <person name="Terasawa K."/>
            <person name="Tsugane M."/>
            <person name="Tsuji K."/>
            <person name="Ueda S."/>
            <person name="Waki K."/>
            <person name="Yamagata H."/>
            <person name="Yamamoto M."/>
            <person name="Yamamoto S."/>
            <person name="Yamane H."/>
            <person name="Yoshiki S."/>
            <person name="Yoshihara R."/>
            <person name="Yukawa K."/>
            <person name="Zhong H."/>
            <person name="Yano M."/>
            <person name="Yuan Q."/>
            <person name="Ouyang S."/>
            <person name="Liu J."/>
            <person name="Jones K.M."/>
            <person name="Gansberger K."/>
            <person name="Moffat K."/>
            <person name="Hill J."/>
            <person name="Bera J."/>
            <person name="Fadrosh D."/>
            <person name="Jin S."/>
            <person name="Johri S."/>
            <person name="Kim M."/>
            <person name="Overton L."/>
            <person name="Reardon M."/>
            <person name="Tsitrin T."/>
            <person name="Vuong H."/>
            <person name="Weaver B."/>
            <person name="Ciecko A."/>
            <person name="Tallon L."/>
            <person name="Jackson J."/>
            <person name="Pai G."/>
            <person name="Aken S.V."/>
            <person name="Utterback T."/>
            <person name="Reidmuller S."/>
            <person name="Feldblyum T."/>
            <person name="Hsiao J."/>
            <person name="Zismann V."/>
            <person name="Iobst S."/>
            <person name="de Vazeille A.R."/>
            <person name="Buell C.R."/>
            <person name="Ying K."/>
            <person name="Li Y."/>
            <person name="Lu T."/>
            <person name="Huang Y."/>
            <person name="Zhao Q."/>
            <person name="Feng Q."/>
            <person name="Zhang L."/>
            <person name="Zhu J."/>
            <person name="Weng Q."/>
            <person name="Mu J."/>
            <person name="Lu Y."/>
            <person name="Fan D."/>
            <person name="Liu Y."/>
            <person name="Guan J."/>
            <person name="Zhang Y."/>
            <person name="Yu S."/>
            <person name="Liu X."/>
            <person name="Zhang Y."/>
            <person name="Hong G."/>
            <person name="Han B."/>
            <person name="Choisne N."/>
            <person name="Demange N."/>
            <person name="Orjeda G."/>
            <person name="Samain S."/>
            <person name="Cattolico L."/>
            <person name="Pelletier E."/>
            <person name="Couloux A."/>
            <person name="Segurens B."/>
            <person name="Wincker P."/>
            <person name="D'Hont A."/>
            <person name="Scarpelli C."/>
            <person name="Weissenbach J."/>
            <person name="Salanoubat M."/>
            <person name="Quetier F."/>
            <person name="Yu Y."/>
            <person name="Kim H.R."/>
            <person name="Rambo T."/>
            <person name="Currie J."/>
            <person name="Collura K."/>
            <person name="Luo M."/>
            <person name="Yang T."/>
            <person name="Ammiraju J.S.S."/>
            <person name="Engler F."/>
            <person name="Soderlund C."/>
            <person name="Wing R.A."/>
            <person name="Palmer L.E."/>
            <person name="de la Bastide M."/>
            <person name="Spiegel L."/>
            <person name="Nascimento L."/>
            <person name="Zutavern T."/>
            <person name="O'Shaughnessy A."/>
            <person name="Dike S."/>
            <person name="Dedhia N."/>
            <person name="Preston R."/>
            <person name="Balija V."/>
            <person name="McCombie W.R."/>
            <person name="Chow T."/>
            <person name="Chen H."/>
            <person name="Chung M."/>
            <person name="Chen C."/>
            <person name="Shaw J."/>
            <person name="Wu H."/>
            <person name="Hsiao K."/>
            <person name="Chao Y."/>
            <person name="Chu M."/>
            <person name="Cheng C."/>
            <person name="Hour A."/>
            <person name="Lee P."/>
            <person name="Lin S."/>
            <person name="Lin Y."/>
            <person name="Liou J."/>
            <person name="Liu S."/>
            <person name="Hsing Y."/>
            <person name="Raghuvanshi S."/>
            <person name="Mohanty A."/>
            <person name="Bharti A.K."/>
            <person name="Gaur A."/>
            <person name="Gupta V."/>
            <person name="Kumar D."/>
            <person name="Ravi V."/>
            <person name="Vij S."/>
            <person name="Kapur A."/>
            <person name="Khurana P."/>
            <person name="Khurana P."/>
            <person name="Khurana J.P."/>
            <person name="Tyagi A.K."/>
            <person name="Gaikwad K."/>
            <person name="Singh A."/>
            <person name="Dalal V."/>
            <person name="Srivastava S."/>
            <person name="Dixit A."/>
            <person name="Pal A.K."/>
            <person name="Ghazi I.A."/>
            <person name="Yadav M."/>
            <person name="Pandit A."/>
            <person name="Bhargava A."/>
            <person name="Sureshbabu K."/>
            <person name="Batra K."/>
            <person name="Sharma T.R."/>
            <person name="Mohapatra T."/>
            <person name="Singh N.K."/>
            <person name="Messing J."/>
            <person name="Nelson A.B."/>
            <person name="Fuks G."/>
            <person name="Kavchok S."/>
            <person name="Keizer G."/>
            <person name="Linton E."/>
            <person name="Llaca V."/>
            <person name="Song R."/>
            <person name="Tanyolac B."/>
            <person name="Young S."/>
            <person name="Ho-Il K."/>
            <person name="Hahn J.H."/>
            <person name="Sangsakoo G."/>
            <person name="Vanavichit A."/>
            <person name="de Mattos Luiz.A.T."/>
            <person name="Zimmer P.D."/>
            <person name="Malone G."/>
            <person name="Dellagostin O."/>
            <person name="de Oliveira A.C."/>
            <person name="Bevan M."/>
            <person name="Bancroft I."/>
            <person name="Minx P."/>
            <person name="Cordum H."/>
            <person name="Wilson R."/>
            <person name="Cheng Z."/>
            <person name="Jin W."/>
            <person name="Jiang J."/>
            <person name="Leong S.A."/>
            <person name="Iwama H."/>
            <person name="Gojobori T."/>
            <person name="Itoh T."/>
            <person name="Niimura Y."/>
            <person name="Fujii Y."/>
            <person name="Habara T."/>
            <person name="Sakai H."/>
            <person name="Sato Y."/>
            <person name="Wilson G."/>
            <person name="Kumar K."/>
            <person name="McCouch S."/>
            <person name="Juretic N."/>
            <person name="Hoen D."/>
            <person name="Wright S."/>
            <person name="Bruskiewich R."/>
            <person name="Bureau T."/>
            <person name="Miyao A."/>
            <person name="Hirochika H."/>
            <person name="Nishikawa T."/>
            <person name="Kadowaki K."/>
            <person name="Sugiura M."/>
            <person name="Burr B."/>
            <person name="Sasaki T."/>
        </authorList>
    </citation>
    <scope>NUCLEOTIDE SEQUENCE [LARGE SCALE GENOMIC DNA]</scope>
    <source>
        <strain evidence="3">cv. Nipponbare</strain>
    </source>
</reference>
<accession>A0A0P0XT97</accession>
<dbReference type="AlphaFoldDB" id="A0A0P0XT97"/>
<feature type="region of interest" description="Disordered" evidence="1">
    <location>
        <begin position="19"/>
        <end position="155"/>
    </location>
</feature>
<dbReference type="PaxDb" id="39947-A0A0P0XT97"/>
<feature type="non-terminal residue" evidence="2">
    <location>
        <position position="1"/>
    </location>
</feature>
<evidence type="ECO:0000256" key="1">
    <source>
        <dbReference type="SAM" id="MobiDB-lite"/>
    </source>
</evidence>
<feature type="compositionally biased region" description="Gly residues" evidence="1">
    <location>
        <begin position="130"/>
        <end position="143"/>
    </location>
</feature>
<dbReference type="Gramene" id="Os10t0365050-01">
    <property type="protein sequence ID" value="Os10t0365050-01"/>
    <property type="gene ID" value="Os10g0365050"/>
</dbReference>
<organism evidence="2 3">
    <name type="scientific">Oryza sativa subsp. japonica</name>
    <name type="common">Rice</name>
    <dbReference type="NCBI Taxonomy" id="39947"/>
    <lineage>
        <taxon>Eukaryota</taxon>
        <taxon>Viridiplantae</taxon>
        <taxon>Streptophyta</taxon>
        <taxon>Embryophyta</taxon>
        <taxon>Tracheophyta</taxon>
        <taxon>Spermatophyta</taxon>
        <taxon>Magnoliopsida</taxon>
        <taxon>Liliopsida</taxon>
        <taxon>Poales</taxon>
        <taxon>Poaceae</taxon>
        <taxon>BOP clade</taxon>
        <taxon>Oryzoideae</taxon>
        <taxon>Oryzeae</taxon>
        <taxon>Oryzinae</taxon>
        <taxon>Oryza</taxon>
        <taxon>Oryza sativa</taxon>
    </lineage>
</organism>
<dbReference type="InParanoid" id="A0A0P0XT97"/>
<dbReference type="EMBL" id="AP014966">
    <property type="protein sequence ID" value="BAT10529.1"/>
    <property type="molecule type" value="Genomic_DNA"/>
</dbReference>
<proteinExistence type="predicted"/>
<reference evidence="2 3" key="2">
    <citation type="journal article" date="2013" name="Plant Cell Physiol.">
        <title>Rice Annotation Project Database (RAP-DB): an integrative and interactive database for rice genomics.</title>
        <authorList>
            <person name="Sakai H."/>
            <person name="Lee S.S."/>
            <person name="Tanaka T."/>
            <person name="Numa H."/>
            <person name="Kim J."/>
            <person name="Kawahara Y."/>
            <person name="Wakimoto H."/>
            <person name="Yang C.C."/>
            <person name="Iwamoto M."/>
            <person name="Abe T."/>
            <person name="Yamada Y."/>
            <person name="Muto A."/>
            <person name="Inokuchi H."/>
            <person name="Ikemura T."/>
            <person name="Matsumoto T."/>
            <person name="Sasaki T."/>
            <person name="Itoh T."/>
        </authorList>
    </citation>
    <scope>NUCLEOTIDE SEQUENCE [LARGE SCALE GENOMIC DNA]</scope>
    <source>
        <strain evidence="3">cv. Nipponbare</strain>
    </source>
</reference>
<dbReference type="FunCoup" id="A0A0P0XT97">
    <property type="interactions" value="5"/>
</dbReference>
<keyword evidence="3" id="KW-1185">Reference proteome</keyword>
<feature type="compositionally biased region" description="Basic residues" evidence="1">
    <location>
        <begin position="93"/>
        <end position="104"/>
    </location>
</feature>
<protein>
    <submittedName>
        <fullName evidence="2">Os10g0365050 protein</fullName>
    </submittedName>
</protein>